<organism evidence="1 2">
    <name type="scientific">Frigoriflavimonas asaccharolytica</name>
    <dbReference type="NCBI Taxonomy" id="2735899"/>
    <lineage>
        <taxon>Bacteria</taxon>
        <taxon>Pseudomonadati</taxon>
        <taxon>Bacteroidota</taxon>
        <taxon>Flavobacteriia</taxon>
        <taxon>Flavobacteriales</taxon>
        <taxon>Weeksellaceae</taxon>
        <taxon>Frigoriflavimonas</taxon>
    </lineage>
</organism>
<comment type="caution">
    <text evidence="1">The sequence shown here is derived from an EMBL/GenBank/DDBJ whole genome shotgun (WGS) entry which is preliminary data.</text>
</comment>
<reference evidence="1" key="1">
    <citation type="submission" date="2020-05" db="EMBL/GenBank/DDBJ databases">
        <title>Genomic Encyclopedia of Type Strains, Phase IV (KMG-V): Genome sequencing to study the core and pangenomes of soil and plant-associated prokaryotes.</title>
        <authorList>
            <person name="Whitman W."/>
        </authorList>
    </citation>
    <scope>NUCLEOTIDE SEQUENCE</scope>
    <source>
        <strain evidence="1">16F</strain>
    </source>
</reference>
<dbReference type="EMBL" id="JABSNO010000001">
    <property type="protein sequence ID" value="NRS91073.1"/>
    <property type="molecule type" value="Genomic_DNA"/>
</dbReference>
<dbReference type="RefSeq" id="WP_226927399.1">
    <property type="nucleotide sequence ID" value="NZ_JABSNO010000001.1"/>
</dbReference>
<dbReference type="AlphaFoldDB" id="A0A8J8G4M5"/>
<gene>
    <name evidence="1" type="ORF">HNQ03_000138</name>
</gene>
<keyword evidence="1" id="KW-0378">Hydrolase</keyword>
<accession>A0A8J8G4M5</accession>
<dbReference type="GO" id="GO:0004519">
    <property type="term" value="F:endonuclease activity"/>
    <property type="evidence" value="ECO:0007669"/>
    <property type="project" value="UniProtKB-KW"/>
</dbReference>
<keyword evidence="2" id="KW-1185">Reference proteome</keyword>
<dbReference type="Proteomes" id="UP000610746">
    <property type="component" value="Unassembled WGS sequence"/>
</dbReference>
<protein>
    <submittedName>
        <fullName evidence="1">Very-short-patch-repair endonuclease</fullName>
    </submittedName>
</protein>
<evidence type="ECO:0000313" key="2">
    <source>
        <dbReference type="Proteomes" id="UP000610746"/>
    </source>
</evidence>
<keyword evidence="1" id="KW-0540">Nuclease</keyword>
<keyword evidence="1" id="KW-0255">Endonuclease</keyword>
<evidence type="ECO:0000313" key="1">
    <source>
        <dbReference type="EMBL" id="NRS91073.1"/>
    </source>
</evidence>
<name>A0A8J8G4M5_9FLAO</name>
<proteinExistence type="predicted"/>
<sequence length="51" mass="5995">MKEAEDLIRQNYLESLGIIFFRISDLDVKINLDSVMQNLEDFIIQKFAFGL</sequence>